<dbReference type="AlphaFoldDB" id="F5SW38"/>
<proteinExistence type="predicted"/>
<evidence type="ECO:0000313" key="2">
    <source>
        <dbReference type="Proteomes" id="UP000003544"/>
    </source>
</evidence>
<dbReference type="STRING" id="1026882.MAMP_02753"/>
<comment type="caution">
    <text evidence="1">The sequence shown here is derived from an EMBL/GenBank/DDBJ whole genome shotgun (WGS) entry which is preliminary data.</text>
</comment>
<accession>F5SW38</accession>
<evidence type="ECO:0000313" key="1">
    <source>
        <dbReference type="EMBL" id="EGL55759.1"/>
    </source>
</evidence>
<organism evidence="1 2">
    <name type="scientific">Methylophaga aminisulfidivorans MP</name>
    <dbReference type="NCBI Taxonomy" id="1026882"/>
    <lineage>
        <taxon>Bacteria</taxon>
        <taxon>Pseudomonadati</taxon>
        <taxon>Pseudomonadota</taxon>
        <taxon>Gammaproteobacteria</taxon>
        <taxon>Thiotrichales</taxon>
        <taxon>Piscirickettsiaceae</taxon>
        <taxon>Methylophaga</taxon>
    </lineage>
</organism>
<gene>
    <name evidence="1" type="ORF">MAMP_02753</name>
</gene>
<keyword evidence="2" id="KW-1185">Reference proteome</keyword>
<reference evidence="1 2" key="1">
    <citation type="journal article" date="2011" name="J. Bacteriol.">
        <title>Draft genome sequence of Methylophaga aminisulfidivorans MP T.</title>
        <authorList>
            <person name="Han G.H."/>
            <person name="Kim W."/>
            <person name="Chun J."/>
            <person name="Kim S.W."/>
        </authorList>
    </citation>
    <scope>NUCLEOTIDE SEQUENCE [LARGE SCALE GENOMIC DNA]</scope>
    <source>
        <strain evidence="2">MP(T)</strain>
    </source>
</reference>
<dbReference type="Proteomes" id="UP000003544">
    <property type="component" value="Unassembled WGS sequence"/>
</dbReference>
<dbReference type="EMBL" id="AFIG01000001">
    <property type="protein sequence ID" value="EGL55759.1"/>
    <property type="molecule type" value="Genomic_DNA"/>
</dbReference>
<sequence>MNNKPQYPITIFYRDLGDWVENNQGGSQLDYFHRLESFVLQMKPDNQSARTFET</sequence>
<name>F5SW38_9GAMM</name>
<protein>
    <submittedName>
        <fullName evidence="1">Uncharacterized protein</fullName>
    </submittedName>
</protein>